<reference evidence="13" key="1">
    <citation type="submission" date="2019-07" db="EMBL/GenBank/DDBJ databases">
        <title>Shewanella sp. YLB-08 draft genomic sequence.</title>
        <authorList>
            <person name="Yu L."/>
        </authorList>
    </citation>
    <scope>NUCLEOTIDE SEQUENCE [LARGE SCALE GENOMIC DNA]</scope>
    <source>
        <strain evidence="13">JCM 20706</strain>
    </source>
</reference>
<dbReference type="InterPro" id="IPR001155">
    <property type="entry name" value="OxRdtase_FMN_N"/>
</dbReference>
<dbReference type="Pfam" id="PF07992">
    <property type="entry name" value="Pyr_redox_2"/>
    <property type="match status" value="1"/>
</dbReference>
<keyword evidence="5" id="KW-0288">FMN</keyword>
<dbReference type="GO" id="GO:0008670">
    <property type="term" value="F:2,4-dienoyl-CoA reductase (NADPH) activity"/>
    <property type="evidence" value="ECO:0007669"/>
    <property type="project" value="TreeGrafter"/>
</dbReference>
<dbReference type="InterPro" id="IPR036188">
    <property type="entry name" value="FAD/NAD-bd_sf"/>
</dbReference>
<evidence type="ECO:0000256" key="7">
    <source>
        <dbReference type="ARBA" id="ARBA00023002"/>
    </source>
</evidence>
<dbReference type="PANTHER" id="PTHR42917">
    <property type="entry name" value="2,4-DIENOYL-COA REDUCTASE"/>
    <property type="match status" value="1"/>
</dbReference>
<gene>
    <name evidence="12" type="ORF">FN961_07365</name>
</gene>
<dbReference type="OrthoDB" id="8523426at2"/>
<dbReference type="EMBL" id="VKGK01000006">
    <property type="protein sequence ID" value="TRY15116.1"/>
    <property type="molecule type" value="Genomic_DNA"/>
</dbReference>
<keyword evidence="6" id="KW-0479">Metal-binding</keyword>
<dbReference type="GO" id="GO:0033543">
    <property type="term" value="P:fatty acid beta-oxidation, unsaturated, even number, reductase/isomerase pathway"/>
    <property type="evidence" value="ECO:0007669"/>
    <property type="project" value="TreeGrafter"/>
</dbReference>
<keyword evidence="7" id="KW-0560">Oxidoreductase</keyword>
<proteinExistence type="inferred from homology"/>
<dbReference type="Gene3D" id="3.50.50.60">
    <property type="entry name" value="FAD/NAD(P)-binding domain"/>
    <property type="match status" value="1"/>
</dbReference>
<sequence>MSFPHLLEPLDLGFTQLKNRVLMGSMHTGLEEEKGGFEKLAQFYKERAIGGVGLIVTGGISPNLRGRLAPNACQLSFPWQVGKHQVVTKAVHEAGGKICMQLLHAGRYGYHPFSQAPSKIKSPITPFTPSAMSARQIRGTIKDYASSAALSQKAGYDGVEVMGSEGYLINQFVSSRTNVRDDEWGGSFENRIKFPLEIVRSIRKRVGDNFIIIFRLSMLDLVDNGSSWDEVVELAKLLEKAGVTIINTGIGWHEARVPTIATSVPRGGFAWVTERLKKEMNIPLVATNRINTPEIAEHIIESGQADMVSMARPFLADPDFVNKAAANTSELINTCIGCNQACLDHTFALKRATCLVNPRACYETEINFTPTAKKKRIAVMGAGPAGMAFSVYAATRGHEVVLFEAKSEVGGQFNLARKIPGKEEFNETIRYFINQMKLHNVELRLNTRLDASVIRDEQFDEIVMSSGVVPREIKLPGFDDPKVVNYQQVLNGEVTLGESVALIGAGGIGFDMAHYLCEPESTTLQPDKWLKQWGIDKDYSERGGLIEPVEASEHRDIYLLQRKTTKMGKGLGKTTGWIHRLVLKKHQVKMKTGVNYRKFDEQGLHITIAEKDEVLAVDNVVLCAGQVSNLTLLEEMKATGLPVHLIGGADVAAELDAKRAIRQGAELAIKL</sequence>
<dbReference type="Gene3D" id="3.40.50.720">
    <property type="entry name" value="NAD(P)-binding Rossmann-like Domain"/>
    <property type="match status" value="1"/>
</dbReference>
<feature type="domain" description="NADH:flavin oxidoreductase/NADH oxidase N-terminal" evidence="10">
    <location>
        <begin position="6"/>
        <end position="327"/>
    </location>
</feature>
<dbReference type="SUPFAM" id="SSF51905">
    <property type="entry name" value="FAD/NAD(P)-binding domain"/>
    <property type="match status" value="1"/>
</dbReference>
<dbReference type="InterPro" id="IPR013785">
    <property type="entry name" value="Aldolase_TIM"/>
</dbReference>
<comment type="similarity">
    <text evidence="3">In the N-terminal section; belongs to the NADH:flavin oxidoreductase/NADH oxidase family.</text>
</comment>
<evidence type="ECO:0000256" key="6">
    <source>
        <dbReference type="ARBA" id="ARBA00022723"/>
    </source>
</evidence>
<evidence type="ECO:0000313" key="13">
    <source>
        <dbReference type="Proteomes" id="UP000318126"/>
    </source>
</evidence>
<dbReference type="RefSeq" id="WP_143563903.1">
    <property type="nucleotide sequence ID" value="NZ_BMPL01000005.1"/>
</dbReference>
<dbReference type="PRINTS" id="PR00469">
    <property type="entry name" value="PNDRDTASEII"/>
</dbReference>
<keyword evidence="8" id="KW-0408">Iron</keyword>
<feature type="domain" description="FAD/NAD(P)-binding" evidence="11">
    <location>
        <begin position="376"/>
        <end position="644"/>
    </location>
</feature>
<dbReference type="Gene3D" id="3.20.20.70">
    <property type="entry name" value="Aldolase class I"/>
    <property type="match status" value="1"/>
</dbReference>
<comment type="cofactor">
    <cofactor evidence="1">
        <name>FMN</name>
        <dbReference type="ChEBI" id="CHEBI:58210"/>
    </cofactor>
</comment>
<evidence type="ECO:0000256" key="1">
    <source>
        <dbReference type="ARBA" id="ARBA00001917"/>
    </source>
</evidence>
<evidence type="ECO:0000256" key="9">
    <source>
        <dbReference type="ARBA" id="ARBA00023014"/>
    </source>
</evidence>
<evidence type="ECO:0000256" key="5">
    <source>
        <dbReference type="ARBA" id="ARBA00022643"/>
    </source>
</evidence>
<evidence type="ECO:0000256" key="4">
    <source>
        <dbReference type="ARBA" id="ARBA00022630"/>
    </source>
</evidence>
<dbReference type="Pfam" id="PF00724">
    <property type="entry name" value="Oxidored_FMN"/>
    <property type="match status" value="1"/>
</dbReference>
<evidence type="ECO:0000256" key="8">
    <source>
        <dbReference type="ARBA" id="ARBA00023004"/>
    </source>
</evidence>
<dbReference type="GO" id="GO:0010181">
    <property type="term" value="F:FMN binding"/>
    <property type="evidence" value="ECO:0007669"/>
    <property type="project" value="InterPro"/>
</dbReference>
<dbReference type="InterPro" id="IPR051793">
    <property type="entry name" value="NADH:flavin_oxidoreductase"/>
</dbReference>
<evidence type="ECO:0000256" key="2">
    <source>
        <dbReference type="ARBA" id="ARBA00001966"/>
    </source>
</evidence>
<accession>A0A553JRM0</accession>
<dbReference type="FunFam" id="3.20.20.70:FF:000082">
    <property type="entry name" value="NADPH-dependent 2,4-dienoyl-CoA reductase"/>
    <property type="match status" value="1"/>
</dbReference>
<dbReference type="PRINTS" id="PR00368">
    <property type="entry name" value="FADPNR"/>
</dbReference>
<keyword evidence="9" id="KW-0411">Iron-sulfur</keyword>
<evidence type="ECO:0000313" key="12">
    <source>
        <dbReference type="EMBL" id="TRY15116.1"/>
    </source>
</evidence>
<protein>
    <submittedName>
        <fullName evidence="12">NADPH-dependent 2,4-dienoyl-CoA reductase</fullName>
    </submittedName>
</protein>
<keyword evidence="13" id="KW-1185">Reference proteome</keyword>
<dbReference type="SUPFAM" id="SSF51395">
    <property type="entry name" value="FMN-linked oxidoreductases"/>
    <property type="match status" value="1"/>
</dbReference>
<dbReference type="PANTHER" id="PTHR42917:SF2">
    <property type="entry name" value="2,4-DIENOYL-COA REDUCTASE [(2E)-ENOYL-COA-PRODUCING]"/>
    <property type="match status" value="1"/>
</dbReference>
<dbReference type="CDD" id="cd02930">
    <property type="entry name" value="DCR_FMN"/>
    <property type="match status" value="1"/>
</dbReference>
<organism evidence="12 13">
    <name type="scientific">Shewanella hanedai</name>
    <name type="common">Alteromonas hanedai</name>
    <dbReference type="NCBI Taxonomy" id="25"/>
    <lineage>
        <taxon>Bacteria</taxon>
        <taxon>Pseudomonadati</taxon>
        <taxon>Pseudomonadota</taxon>
        <taxon>Gammaproteobacteria</taxon>
        <taxon>Alteromonadales</taxon>
        <taxon>Shewanellaceae</taxon>
        <taxon>Shewanella</taxon>
    </lineage>
</organism>
<comment type="caution">
    <text evidence="12">The sequence shown here is derived from an EMBL/GenBank/DDBJ whole genome shotgun (WGS) entry which is preliminary data.</text>
</comment>
<evidence type="ECO:0000259" key="10">
    <source>
        <dbReference type="Pfam" id="PF00724"/>
    </source>
</evidence>
<dbReference type="GO" id="GO:0046872">
    <property type="term" value="F:metal ion binding"/>
    <property type="evidence" value="ECO:0007669"/>
    <property type="project" value="UniProtKB-KW"/>
</dbReference>
<keyword evidence="4" id="KW-0285">Flavoprotein</keyword>
<evidence type="ECO:0000259" key="11">
    <source>
        <dbReference type="Pfam" id="PF07992"/>
    </source>
</evidence>
<dbReference type="GO" id="GO:0051536">
    <property type="term" value="F:iron-sulfur cluster binding"/>
    <property type="evidence" value="ECO:0007669"/>
    <property type="project" value="UniProtKB-KW"/>
</dbReference>
<dbReference type="AlphaFoldDB" id="A0A553JRM0"/>
<comment type="cofactor">
    <cofactor evidence="2">
        <name>[4Fe-4S] cluster</name>
        <dbReference type="ChEBI" id="CHEBI:49883"/>
    </cofactor>
</comment>
<evidence type="ECO:0000256" key="3">
    <source>
        <dbReference type="ARBA" id="ARBA00011048"/>
    </source>
</evidence>
<dbReference type="Proteomes" id="UP000318126">
    <property type="component" value="Unassembled WGS sequence"/>
</dbReference>
<dbReference type="InterPro" id="IPR023753">
    <property type="entry name" value="FAD/NAD-binding_dom"/>
</dbReference>
<name>A0A553JRM0_SHEHA</name>